<dbReference type="RefSeq" id="WP_153339137.1">
    <property type="nucleotide sequence ID" value="NZ_WEGI01000002.1"/>
</dbReference>
<dbReference type="SUPFAM" id="SSF54593">
    <property type="entry name" value="Glyoxalase/Bleomycin resistance protein/Dihydroxybiphenyl dioxygenase"/>
    <property type="match status" value="2"/>
</dbReference>
<feature type="domain" description="Glyoxalase-like" evidence="1">
    <location>
        <begin position="140"/>
        <end position="234"/>
    </location>
</feature>
<dbReference type="EMBL" id="WEGI01000002">
    <property type="protein sequence ID" value="MQY25222.1"/>
    <property type="molecule type" value="Genomic_DNA"/>
</dbReference>
<organism evidence="2 3">
    <name type="scientific">Nocardia aurantia</name>
    <dbReference type="NCBI Taxonomy" id="2585199"/>
    <lineage>
        <taxon>Bacteria</taxon>
        <taxon>Bacillati</taxon>
        <taxon>Actinomycetota</taxon>
        <taxon>Actinomycetes</taxon>
        <taxon>Mycobacteriales</taxon>
        <taxon>Nocardiaceae</taxon>
        <taxon>Nocardia</taxon>
    </lineage>
</organism>
<comment type="caution">
    <text evidence="2">The sequence shown here is derived from an EMBL/GenBank/DDBJ whole genome shotgun (WGS) entry which is preliminary data.</text>
</comment>
<evidence type="ECO:0000259" key="1">
    <source>
        <dbReference type="Pfam" id="PF18029"/>
    </source>
</evidence>
<dbReference type="PANTHER" id="PTHR35908:SF1">
    <property type="entry name" value="CONSERVED PROTEIN"/>
    <property type="match status" value="1"/>
</dbReference>
<dbReference type="PANTHER" id="PTHR35908">
    <property type="entry name" value="HYPOTHETICAL FUSION PROTEIN"/>
    <property type="match status" value="1"/>
</dbReference>
<reference evidence="2 3" key="1">
    <citation type="submission" date="2019-10" db="EMBL/GenBank/DDBJ databases">
        <title>Nocardia macrotermitis sp. nov. and Nocardia aurantia sp. nov., isolated from the gut of fungus growing-termite Macrotermes natalensis.</title>
        <authorList>
            <person name="Benndorf R."/>
            <person name="Schwitalla J."/>
            <person name="Martin K."/>
            <person name="De Beer W."/>
            <person name="Kaster A.-K."/>
            <person name="Vollmers J."/>
            <person name="Poulsen M."/>
            <person name="Beemelmanns C."/>
        </authorList>
    </citation>
    <scope>NUCLEOTIDE SEQUENCE [LARGE SCALE GENOMIC DNA]</scope>
    <source>
        <strain evidence="2 3">RB56</strain>
    </source>
</reference>
<evidence type="ECO:0000313" key="2">
    <source>
        <dbReference type="EMBL" id="MQY25222.1"/>
    </source>
</evidence>
<accession>A0A7K0DIY6</accession>
<feature type="domain" description="Glyoxalase-like" evidence="1">
    <location>
        <begin position="7"/>
        <end position="108"/>
    </location>
</feature>
<dbReference type="AlphaFoldDB" id="A0A7K0DIY6"/>
<proteinExistence type="predicted"/>
<dbReference type="Proteomes" id="UP000431401">
    <property type="component" value="Unassembled WGS sequence"/>
</dbReference>
<name>A0A7K0DIY6_9NOCA</name>
<evidence type="ECO:0000313" key="3">
    <source>
        <dbReference type="Proteomes" id="UP000431401"/>
    </source>
</evidence>
<gene>
    <name evidence="2" type="ORF">NRB56_07780</name>
</gene>
<dbReference type="InterPro" id="IPR029068">
    <property type="entry name" value="Glyas_Bleomycin-R_OHBP_Dase"/>
</dbReference>
<protein>
    <recommendedName>
        <fullName evidence="1">Glyoxalase-like domain-containing protein</fullName>
    </recommendedName>
</protein>
<dbReference type="OrthoDB" id="3286168at2"/>
<dbReference type="Gene3D" id="3.10.180.10">
    <property type="entry name" value="2,3-Dihydroxybiphenyl 1,2-Dioxygenase, domain 1"/>
    <property type="match status" value="2"/>
</dbReference>
<dbReference type="InterPro" id="IPR041581">
    <property type="entry name" value="Glyoxalase_6"/>
</dbReference>
<keyword evidence="3" id="KW-1185">Reference proteome</keyword>
<dbReference type="Pfam" id="PF18029">
    <property type="entry name" value="Glyoxalase_6"/>
    <property type="match status" value="2"/>
</dbReference>
<sequence>MIRWAWIFLDRPADRFEAAFTFWPAVTGTRLSERSGARGEFATLLPPAGDPYLRAQAVGGPGGAHPDFDVDDLATARRHAHALGAVTVADHDGWSYLRSPQGQAFCLTTEDGREVPPPATGPGGELARLDQLTLDIAPGGYDREVAFWAALTGWELQAAGEPEFVRLVPPSGLPFRMLLQRLGEERPSAAHPDIACSDIEAVASWHEKHGARRVSRGAHWIVMNDPTGGVYCLTPRDPHTGRLPE</sequence>